<keyword evidence="3" id="KW-0503">Monooxygenase</keyword>
<dbReference type="PANTHER" id="PTHR36182">
    <property type="entry name" value="PROTEIN, PUTATIVE (AFU_ORTHOLOGUE AFUA_6G10930)-RELATED"/>
    <property type="match status" value="1"/>
</dbReference>
<dbReference type="GO" id="GO:0004497">
    <property type="term" value="F:monooxygenase activity"/>
    <property type="evidence" value="ECO:0007669"/>
    <property type="project" value="UniProtKB-KW"/>
</dbReference>
<organism evidence="3 4">
    <name type="scientific">Pleomassaria siparia CBS 279.74</name>
    <dbReference type="NCBI Taxonomy" id="1314801"/>
    <lineage>
        <taxon>Eukaryota</taxon>
        <taxon>Fungi</taxon>
        <taxon>Dikarya</taxon>
        <taxon>Ascomycota</taxon>
        <taxon>Pezizomycotina</taxon>
        <taxon>Dothideomycetes</taxon>
        <taxon>Pleosporomycetidae</taxon>
        <taxon>Pleosporales</taxon>
        <taxon>Pleomassariaceae</taxon>
        <taxon>Pleomassaria</taxon>
    </lineage>
</organism>
<dbReference type="PANTHER" id="PTHR36182:SF2">
    <property type="entry name" value="LYTIC POLYSACCHARIDE MONOOXYGENASE"/>
    <property type="match status" value="1"/>
</dbReference>
<dbReference type="Proteomes" id="UP000799428">
    <property type="component" value="Unassembled WGS sequence"/>
</dbReference>
<gene>
    <name evidence="3" type="ORF">K504DRAFT_386869</name>
</gene>
<evidence type="ECO:0000256" key="1">
    <source>
        <dbReference type="SAM" id="MobiDB-lite"/>
    </source>
</evidence>
<evidence type="ECO:0000256" key="2">
    <source>
        <dbReference type="SAM" id="SignalP"/>
    </source>
</evidence>
<keyword evidence="2" id="KW-0732">Signal</keyword>
<evidence type="ECO:0000313" key="4">
    <source>
        <dbReference type="Proteomes" id="UP000799428"/>
    </source>
</evidence>
<keyword evidence="3" id="KW-0560">Oxidoreductase</keyword>
<accession>A0A6G1JZ31</accession>
<protein>
    <submittedName>
        <fullName evidence="3">Lytic polysaccharide monooxygenase</fullName>
    </submittedName>
</protein>
<dbReference type="Gene3D" id="2.70.50.70">
    <property type="match status" value="1"/>
</dbReference>
<dbReference type="OrthoDB" id="2342176at2759"/>
<evidence type="ECO:0000313" key="3">
    <source>
        <dbReference type="EMBL" id="KAF2705869.1"/>
    </source>
</evidence>
<feature type="signal peptide" evidence="2">
    <location>
        <begin position="1"/>
        <end position="20"/>
    </location>
</feature>
<proteinExistence type="predicted"/>
<feature type="chain" id="PRO_5026212423" evidence="2">
    <location>
        <begin position="21"/>
        <end position="346"/>
    </location>
</feature>
<dbReference type="AlphaFoldDB" id="A0A6G1JZ31"/>
<reference evidence="3" key="1">
    <citation type="journal article" date="2020" name="Stud. Mycol.">
        <title>101 Dothideomycetes genomes: a test case for predicting lifestyles and emergence of pathogens.</title>
        <authorList>
            <person name="Haridas S."/>
            <person name="Albert R."/>
            <person name="Binder M."/>
            <person name="Bloem J."/>
            <person name="Labutti K."/>
            <person name="Salamov A."/>
            <person name="Andreopoulos B."/>
            <person name="Baker S."/>
            <person name="Barry K."/>
            <person name="Bills G."/>
            <person name="Bluhm B."/>
            <person name="Cannon C."/>
            <person name="Castanera R."/>
            <person name="Culley D."/>
            <person name="Daum C."/>
            <person name="Ezra D."/>
            <person name="Gonzalez J."/>
            <person name="Henrissat B."/>
            <person name="Kuo A."/>
            <person name="Liang C."/>
            <person name="Lipzen A."/>
            <person name="Lutzoni F."/>
            <person name="Magnuson J."/>
            <person name="Mondo S."/>
            <person name="Nolan M."/>
            <person name="Ohm R."/>
            <person name="Pangilinan J."/>
            <person name="Park H.-J."/>
            <person name="Ramirez L."/>
            <person name="Alfaro M."/>
            <person name="Sun H."/>
            <person name="Tritt A."/>
            <person name="Yoshinaga Y."/>
            <person name="Zwiers L.-H."/>
            <person name="Turgeon B."/>
            <person name="Goodwin S."/>
            <person name="Spatafora J."/>
            <person name="Crous P."/>
            <person name="Grigoriev I."/>
        </authorList>
    </citation>
    <scope>NUCLEOTIDE SEQUENCE</scope>
    <source>
        <strain evidence="3">CBS 279.74</strain>
    </source>
</reference>
<name>A0A6G1JZ31_9PLEO</name>
<feature type="region of interest" description="Disordered" evidence="1">
    <location>
        <begin position="218"/>
        <end position="258"/>
    </location>
</feature>
<sequence>MFFTPAIAAMILAYTSGVSAHLIMSNPVMFSGTTQAPMDMDTGADFPCGAHEGVATMNNWTAGETQQIKIVGGATHSGGSCQFSFTTDAVPTVNSKWKVIHSIIGGCPNDIPGNMSGNAEDQSIPAIPVTIPKDVPNGQLTFAWTWFNKTGNREMYMKCAPVTMSGGADNADALNALPDIFVANVPHSKCETLSDVNVVFPNPGASVVKGSTTDLGAPGFKGPECQAAGASTPTTTPTDGTTTPAPANPAPVASAPAAPAPVASAPVASAPVAPAPVSNGSTCTTDGALVCISATQFGICSGGTAVPQAVAAGTTCVNGAIQRRAVHHPRRHAGSLVRRHASAFRA</sequence>
<dbReference type="EMBL" id="MU005777">
    <property type="protein sequence ID" value="KAF2705869.1"/>
    <property type="molecule type" value="Genomic_DNA"/>
</dbReference>
<feature type="compositionally biased region" description="Low complexity" evidence="1">
    <location>
        <begin position="227"/>
        <end position="258"/>
    </location>
</feature>
<keyword evidence="4" id="KW-1185">Reference proteome</keyword>